<dbReference type="Pfam" id="PF08534">
    <property type="entry name" value="Redoxin"/>
    <property type="match status" value="1"/>
</dbReference>
<dbReference type="PROSITE" id="PS51352">
    <property type="entry name" value="THIOREDOXIN_2"/>
    <property type="match status" value="1"/>
</dbReference>
<dbReference type="PATRIC" id="fig|1166018.3.peg.4602"/>
<dbReference type="InterPro" id="IPR013766">
    <property type="entry name" value="Thioredoxin_domain"/>
</dbReference>
<dbReference type="InterPro" id="IPR050553">
    <property type="entry name" value="Thioredoxin_ResA/DsbE_sf"/>
</dbReference>
<gene>
    <name evidence="2" type="ORF">FAES_2834</name>
</gene>
<feature type="domain" description="Thioredoxin" evidence="1">
    <location>
        <begin position="494"/>
        <end position="642"/>
    </location>
</feature>
<proteinExistence type="predicted"/>
<dbReference type="SUPFAM" id="SSF52833">
    <property type="entry name" value="Thioredoxin-like"/>
    <property type="match status" value="1"/>
</dbReference>
<dbReference type="Proteomes" id="UP000011058">
    <property type="component" value="Chromosome"/>
</dbReference>
<evidence type="ECO:0000259" key="1">
    <source>
        <dbReference type="PROSITE" id="PS51352"/>
    </source>
</evidence>
<dbReference type="InterPro" id="IPR013740">
    <property type="entry name" value="Redoxin"/>
</dbReference>
<dbReference type="EMBL" id="HE796683">
    <property type="protein sequence ID" value="CCH00843.1"/>
    <property type="molecule type" value="Genomic_DNA"/>
</dbReference>
<dbReference type="CDD" id="cd02966">
    <property type="entry name" value="TlpA_like_family"/>
    <property type="match status" value="1"/>
</dbReference>
<keyword evidence="3" id="KW-1185">Reference proteome</keyword>
<dbReference type="PANTHER" id="PTHR42852">
    <property type="entry name" value="THIOL:DISULFIDE INTERCHANGE PROTEIN DSBE"/>
    <property type="match status" value="1"/>
</dbReference>
<dbReference type="Gene3D" id="3.40.30.10">
    <property type="entry name" value="Glutaredoxin"/>
    <property type="match status" value="1"/>
</dbReference>
<dbReference type="PANTHER" id="PTHR42852:SF13">
    <property type="entry name" value="PROTEIN DIPZ"/>
    <property type="match status" value="1"/>
</dbReference>
<dbReference type="GO" id="GO:0016491">
    <property type="term" value="F:oxidoreductase activity"/>
    <property type="evidence" value="ECO:0007669"/>
    <property type="project" value="InterPro"/>
</dbReference>
<dbReference type="AlphaFoldDB" id="I0K9P0"/>
<dbReference type="GO" id="GO:0006950">
    <property type="term" value="P:response to stress"/>
    <property type="evidence" value="ECO:0007669"/>
    <property type="project" value="UniProtKB-ARBA"/>
</dbReference>
<reference evidence="2 3" key="1">
    <citation type="journal article" date="2012" name="J. Bacteriol.">
        <title>Genome Sequence of Fibrella aestuarina BUZ 2T, a Filamentous Marine Bacterium.</title>
        <authorList>
            <person name="Filippini M."/>
            <person name="Qi W."/>
            <person name="Blom J."/>
            <person name="Goesmann A."/>
            <person name="Smits T.H."/>
            <person name="Bagheri H.C."/>
        </authorList>
    </citation>
    <scope>NUCLEOTIDE SEQUENCE [LARGE SCALE GENOMIC DNA]</scope>
    <source>
        <strain evidence="3">BUZ 2T</strain>
    </source>
</reference>
<dbReference type="KEGG" id="fae:FAES_2834"/>
<dbReference type="HOGENOM" id="CLU_028105_0_0_10"/>
<organism evidence="2 3">
    <name type="scientific">Fibrella aestuarina BUZ 2</name>
    <dbReference type="NCBI Taxonomy" id="1166018"/>
    <lineage>
        <taxon>Bacteria</taxon>
        <taxon>Pseudomonadati</taxon>
        <taxon>Bacteroidota</taxon>
        <taxon>Cytophagia</taxon>
        <taxon>Cytophagales</taxon>
        <taxon>Spirosomataceae</taxon>
        <taxon>Fibrella</taxon>
    </lineage>
</organism>
<dbReference type="InterPro" id="IPR011990">
    <property type="entry name" value="TPR-like_helical_dom_sf"/>
</dbReference>
<evidence type="ECO:0000313" key="3">
    <source>
        <dbReference type="Proteomes" id="UP000011058"/>
    </source>
</evidence>
<dbReference type="InterPro" id="IPR036249">
    <property type="entry name" value="Thioredoxin-like_sf"/>
</dbReference>
<dbReference type="STRING" id="1166018.FAES_2834"/>
<evidence type="ECO:0000313" key="2">
    <source>
        <dbReference type="EMBL" id="CCH00843.1"/>
    </source>
</evidence>
<dbReference type="Gene3D" id="1.25.40.10">
    <property type="entry name" value="Tetratricopeptide repeat domain"/>
    <property type="match status" value="1"/>
</dbReference>
<sequence>MSIMVSMKWILLFYLLINIFALRQAICQESSNLTFDWIQGKDSSSVGVNYHDKMNLFSSTDSLYIIYYLNKRFTKEPSAFEKKCVFRDNKWYANIVVPNDAVSLMLIVKNENNKLDNNKGTGYWLPVTHDGVVSEGAYATIAYMYAGAWEAPNYNLSTQRDSARILFEQEFTLYPQSKRFYHRYYLSTLSKSGEKYKSELSMFESYNDLDQWELLMLTDLYKYKNNVEKTRFFNDRLFKTYPGGFWSMQINSMPLQKAFSGTDDMVKKRKAYEEFKEKYKTFEDDDTRRYIELRKGITMLSRLLPHFVEYDLEKEWLADVNELSDEFKIPTLAFGARSLNSNGNGLVAEKYAKMAVELMKMYLDTNVRKVTERLYYTDKEVRNIRESLLADYLYIYGHSLFLQKKYEQADTVLQQAALKYAKSTDITKNKLYLRCLIEAKQYKKAQSVMRGFMKRGKVDKEMDELMINLPIADGDKYDAEEAVKYVIRDKIRANIIRENIPDMVFRNSLGEKVSLSSYKGKIVILDFWASWCAPCIAGLGVLDKFRADNKLDDKVVIVCVNTLEYDLKGRNRANEIMASRNYSLVSLFDELNEAPKQARFTALPTRVFIDQSGQVRYRQTGIEGSETEQLAELAVIVGEIRK</sequence>
<protein>
    <submittedName>
        <fullName evidence="2">Alkyl hydroperoxide reductase/thiol specific antioxidant/Mal allergen</fullName>
    </submittedName>
</protein>
<dbReference type="eggNOG" id="COG0526">
    <property type="taxonomic scope" value="Bacteria"/>
</dbReference>
<name>I0K9P0_9BACT</name>
<accession>I0K9P0</accession>